<protein>
    <submittedName>
        <fullName evidence="1">Uncharacterized protein</fullName>
    </submittedName>
</protein>
<evidence type="ECO:0000313" key="1">
    <source>
        <dbReference type="EMBL" id="KAH9323048.1"/>
    </source>
</evidence>
<proteinExistence type="predicted"/>
<reference evidence="1 2" key="1">
    <citation type="journal article" date="2021" name="Nat. Plants">
        <title>The Taxus genome provides insights into paclitaxel biosynthesis.</title>
        <authorList>
            <person name="Xiong X."/>
            <person name="Gou J."/>
            <person name="Liao Q."/>
            <person name="Li Y."/>
            <person name="Zhou Q."/>
            <person name="Bi G."/>
            <person name="Li C."/>
            <person name="Du R."/>
            <person name="Wang X."/>
            <person name="Sun T."/>
            <person name="Guo L."/>
            <person name="Liang H."/>
            <person name="Lu P."/>
            <person name="Wu Y."/>
            <person name="Zhang Z."/>
            <person name="Ro D.K."/>
            <person name="Shang Y."/>
            <person name="Huang S."/>
            <person name="Yan J."/>
        </authorList>
    </citation>
    <scope>NUCLEOTIDE SEQUENCE [LARGE SCALE GENOMIC DNA]</scope>
    <source>
        <strain evidence="1">Ta-2019</strain>
    </source>
</reference>
<accession>A0AA38GJF1</accession>
<keyword evidence="2" id="KW-1185">Reference proteome</keyword>
<organism evidence="1 2">
    <name type="scientific">Taxus chinensis</name>
    <name type="common">Chinese yew</name>
    <name type="synonym">Taxus wallichiana var. chinensis</name>
    <dbReference type="NCBI Taxonomy" id="29808"/>
    <lineage>
        <taxon>Eukaryota</taxon>
        <taxon>Viridiplantae</taxon>
        <taxon>Streptophyta</taxon>
        <taxon>Embryophyta</taxon>
        <taxon>Tracheophyta</taxon>
        <taxon>Spermatophyta</taxon>
        <taxon>Pinopsida</taxon>
        <taxon>Pinidae</taxon>
        <taxon>Conifers II</taxon>
        <taxon>Cupressales</taxon>
        <taxon>Taxaceae</taxon>
        <taxon>Taxus</taxon>
    </lineage>
</organism>
<comment type="caution">
    <text evidence="1">The sequence shown here is derived from an EMBL/GenBank/DDBJ whole genome shotgun (WGS) entry which is preliminary data.</text>
</comment>
<dbReference type="EMBL" id="JAHRHJ020000003">
    <property type="protein sequence ID" value="KAH9323048.1"/>
    <property type="molecule type" value="Genomic_DNA"/>
</dbReference>
<dbReference type="AlphaFoldDB" id="A0AA38GJF1"/>
<sequence length="59" mass="6897">REEAEVIARFDREEEIRAQLEEIARLQSIAEEREEALLAEEASNRKIMDDNECEAHTPN</sequence>
<feature type="non-terminal residue" evidence="1">
    <location>
        <position position="1"/>
    </location>
</feature>
<feature type="non-terminal residue" evidence="1">
    <location>
        <position position="59"/>
    </location>
</feature>
<name>A0AA38GJF1_TAXCH</name>
<dbReference type="Proteomes" id="UP000824469">
    <property type="component" value="Unassembled WGS sequence"/>
</dbReference>
<evidence type="ECO:0000313" key="2">
    <source>
        <dbReference type="Proteomes" id="UP000824469"/>
    </source>
</evidence>
<gene>
    <name evidence="1" type="ORF">KI387_017687</name>
</gene>